<evidence type="ECO:0000256" key="5">
    <source>
        <dbReference type="RuleBase" id="RU003345"/>
    </source>
</evidence>
<dbReference type="InterPro" id="IPR050740">
    <property type="entry name" value="Aldehyde_DH_Superfamily"/>
</dbReference>
<comment type="caution">
    <text evidence="7">The sequence shown here is derived from an EMBL/GenBank/DDBJ whole genome shotgun (WGS) entry which is preliminary data.</text>
</comment>
<keyword evidence="3 5" id="KW-0560">Oxidoreductase</keyword>
<evidence type="ECO:0000259" key="6">
    <source>
        <dbReference type="Pfam" id="PF00171"/>
    </source>
</evidence>
<comment type="similarity">
    <text evidence="1 5">Belongs to the aldehyde dehydrogenase family.</text>
</comment>
<dbReference type="Gene3D" id="3.40.309.10">
    <property type="entry name" value="Aldehyde Dehydrogenase, Chain A, domain 2"/>
    <property type="match status" value="1"/>
</dbReference>
<name>A0A8K0J9S1_9HYPO</name>
<keyword evidence="8" id="KW-1185">Reference proteome</keyword>
<keyword evidence="2" id="KW-0521">NADP</keyword>
<evidence type="ECO:0000313" key="8">
    <source>
        <dbReference type="Proteomes" id="UP000811619"/>
    </source>
</evidence>
<dbReference type="Pfam" id="PF00171">
    <property type="entry name" value="Aldedh"/>
    <property type="match status" value="1"/>
</dbReference>
<dbReference type="InterPro" id="IPR016163">
    <property type="entry name" value="Ald_DH_C"/>
</dbReference>
<dbReference type="InterPro" id="IPR016161">
    <property type="entry name" value="Ald_DH/histidinol_DH"/>
</dbReference>
<dbReference type="FunFam" id="3.40.605.10:FF:000012">
    <property type="entry name" value="NAD-dependent succinate-semialdehyde dehydrogenase"/>
    <property type="match status" value="1"/>
</dbReference>
<dbReference type="PROSITE" id="PS00687">
    <property type="entry name" value="ALDEHYDE_DEHYDR_GLU"/>
    <property type="match status" value="1"/>
</dbReference>
<dbReference type="OrthoDB" id="310895at2759"/>
<protein>
    <recommendedName>
        <fullName evidence="6">Aldehyde dehydrogenase domain-containing protein</fullName>
    </recommendedName>
</protein>
<dbReference type="CDD" id="cd07105">
    <property type="entry name" value="ALDH_SaliADH"/>
    <property type="match status" value="1"/>
</dbReference>
<dbReference type="GO" id="GO:0009450">
    <property type="term" value="P:gamma-aminobutyric acid catabolic process"/>
    <property type="evidence" value="ECO:0007669"/>
    <property type="project" value="TreeGrafter"/>
</dbReference>
<gene>
    <name evidence="7" type="ORF">E4U42_001066</name>
</gene>
<dbReference type="InterPro" id="IPR029510">
    <property type="entry name" value="Ald_DH_CS_GLU"/>
</dbReference>
<feature type="active site" evidence="4">
    <location>
        <position position="253"/>
    </location>
</feature>
<dbReference type="EMBL" id="SRPY01000130">
    <property type="protein sequence ID" value="KAG5928233.1"/>
    <property type="molecule type" value="Genomic_DNA"/>
</dbReference>
<dbReference type="GO" id="GO:0004777">
    <property type="term" value="F:succinate-semialdehyde dehydrogenase (NAD+) activity"/>
    <property type="evidence" value="ECO:0007669"/>
    <property type="project" value="TreeGrafter"/>
</dbReference>
<dbReference type="PANTHER" id="PTHR43353">
    <property type="entry name" value="SUCCINATE-SEMIALDEHYDE DEHYDROGENASE, MITOCHONDRIAL"/>
    <property type="match status" value="1"/>
</dbReference>
<evidence type="ECO:0000256" key="3">
    <source>
        <dbReference type="ARBA" id="ARBA00023002"/>
    </source>
</evidence>
<evidence type="ECO:0000256" key="4">
    <source>
        <dbReference type="PROSITE-ProRule" id="PRU10007"/>
    </source>
</evidence>
<proteinExistence type="inferred from homology"/>
<dbReference type="FunFam" id="3.40.309.10:FF:000010">
    <property type="entry name" value="Gamma-aminobutyraldehyde dehydrogenase"/>
    <property type="match status" value="1"/>
</dbReference>
<evidence type="ECO:0000256" key="2">
    <source>
        <dbReference type="ARBA" id="ARBA00022857"/>
    </source>
</evidence>
<evidence type="ECO:0000313" key="7">
    <source>
        <dbReference type="EMBL" id="KAG5928233.1"/>
    </source>
</evidence>
<dbReference type="PANTHER" id="PTHR43353:SF6">
    <property type="entry name" value="CYTOPLASMIC ALDEHYDE DEHYDROGENASE (EUROFUNG)"/>
    <property type="match status" value="1"/>
</dbReference>
<dbReference type="SUPFAM" id="SSF53720">
    <property type="entry name" value="ALDH-like"/>
    <property type="match status" value="1"/>
</dbReference>
<dbReference type="InterPro" id="IPR016162">
    <property type="entry name" value="Ald_DH_N"/>
</dbReference>
<accession>A0A8K0J9S1</accession>
<reference evidence="7" key="1">
    <citation type="journal article" date="2020" name="bioRxiv">
        <title>Whole genome comparisons of ergot fungi reveals the divergence and evolution of species within the genus Claviceps are the result of varying mechanisms driving genome evolution and host range expansion.</title>
        <authorList>
            <person name="Wyka S.A."/>
            <person name="Mondo S.J."/>
            <person name="Liu M."/>
            <person name="Dettman J."/>
            <person name="Nalam V."/>
            <person name="Broders K.D."/>
        </authorList>
    </citation>
    <scope>NUCLEOTIDE SEQUENCE</scope>
    <source>
        <strain evidence="7">CCC 489</strain>
    </source>
</reference>
<dbReference type="AlphaFoldDB" id="A0A8K0J9S1"/>
<dbReference type="Proteomes" id="UP000811619">
    <property type="component" value="Unassembled WGS sequence"/>
</dbReference>
<evidence type="ECO:0000256" key="1">
    <source>
        <dbReference type="ARBA" id="ARBA00009986"/>
    </source>
</evidence>
<feature type="domain" description="Aldehyde dehydrogenase" evidence="6">
    <location>
        <begin position="21"/>
        <end position="473"/>
    </location>
</feature>
<dbReference type="InterPro" id="IPR015590">
    <property type="entry name" value="Aldehyde_DH_dom"/>
</dbReference>
<sequence length="477" mass="51034">MAPATGTVPLVIGGQDYTPEKSLDIKSPATGQVVHKTACASVADAARAVDAAAEALKTWRKSTPQERQDILLKAAHVMSRRREELATYMIDETGCAPGWTDFILDKTMGMLNDIAGRVVTIAGSLPATANPNRTAIILREPYGVVLSIAPWNAPYILGVRAVAFPIAAGNTVVLKASEICPKTFWAVVDVFREAGLPNGVLNMIVHEPSDAAAVTSSLIANPRVKKINFTGSTSVGRIIAKQAGEHLKPVVLELGGKAPAIVWEDADLDLAAHQCALGSFIHSGQICMSTERILVHKAIKDTFRRKLAAAVAALFPTDGEAPVLISSAAAQRNKQLVANATERGATILHGEVDAQESSNTRLRPIVVDKVTTDMDIYKTESFGPTVSVMDIQSEEEAIRIANDTEYGLAAAVFTQDLRRGLRFAEEIETGAVHINSMTVHDEGGLPHGGVKASGYGRFNASLGLEEWTRTKNITFDR</sequence>
<dbReference type="Gene3D" id="3.40.605.10">
    <property type="entry name" value="Aldehyde Dehydrogenase, Chain A, domain 1"/>
    <property type="match status" value="1"/>
</dbReference>
<organism evidence="7 8">
    <name type="scientific">Claviceps africana</name>
    <dbReference type="NCBI Taxonomy" id="83212"/>
    <lineage>
        <taxon>Eukaryota</taxon>
        <taxon>Fungi</taxon>
        <taxon>Dikarya</taxon>
        <taxon>Ascomycota</taxon>
        <taxon>Pezizomycotina</taxon>
        <taxon>Sordariomycetes</taxon>
        <taxon>Hypocreomycetidae</taxon>
        <taxon>Hypocreales</taxon>
        <taxon>Clavicipitaceae</taxon>
        <taxon>Claviceps</taxon>
    </lineage>
</organism>